<dbReference type="PROSITE" id="PS51257">
    <property type="entry name" value="PROKAR_LIPOPROTEIN"/>
    <property type="match status" value="1"/>
</dbReference>
<dbReference type="OrthoDB" id="117489at2157"/>
<name>A0A2V2N1U4_9EURY</name>
<dbReference type="RefSeq" id="WP_109969305.1">
    <property type="nucleotide sequence ID" value="NZ_CP176093.1"/>
</dbReference>
<dbReference type="Proteomes" id="UP000245657">
    <property type="component" value="Unassembled WGS sequence"/>
</dbReference>
<feature type="transmembrane region" description="Helical" evidence="1">
    <location>
        <begin position="29"/>
        <end position="47"/>
    </location>
</feature>
<keyword evidence="1" id="KW-1133">Transmembrane helix</keyword>
<feature type="transmembrane region" description="Helical" evidence="1">
    <location>
        <begin position="5"/>
        <end position="23"/>
    </location>
</feature>
<dbReference type="GeneID" id="97550145"/>
<keyword evidence="3" id="KW-1185">Reference proteome</keyword>
<protein>
    <recommendedName>
        <fullName evidence="4">DUF2178 domain-containing protein</fullName>
    </recommendedName>
</protein>
<dbReference type="Pfam" id="PF09946">
    <property type="entry name" value="DUF2178"/>
    <property type="match status" value="1"/>
</dbReference>
<proteinExistence type="predicted"/>
<keyword evidence="1" id="KW-0472">Membrane</keyword>
<keyword evidence="1" id="KW-0812">Transmembrane</keyword>
<evidence type="ECO:0000313" key="2">
    <source>
        <dbReference type="EMBL" id="PWR71686.1"/>
    </source>
</evidence>
<reference evidence="2 3" key="1">
    <citation type="submission" date="2018-05" db="EMBL/GenBank/DDBJ databases">
        <title>Draft genome of Methanospirillum lacunae Ki8-1.</title>
        <authorList>
            <person name="Dueholm M.S."/>
            <person name="Nielsen P.H."/>
            <person name="Bakmann L.F."/>
            <person name="Otzen D.E."/>
        </authorList>
    </citation>
    <scope>NUCLEOTIDE SEQUENCE [LARGE SCALE GENOMIC DNA]</scope>
    <source>
        <strain evidence="2 3">Ki8-1</strain>
    </source>
</reference>
<gene>
    <name evidence="2" type="ORF">DK846_12640</name>
</gene>
<feature type="transmembrane region" description="Helical" evidence="1">
    <location>
        <begin position="165"/>
        <end position="188"/>
    </location>
</feature>
<dbReference type="EMBL" id="QGMY01000008">
    <property type="protein sequence ID" value="PWR71686.1"/>
    <property type="molecule type" value="Genomic_DNA"/>
</dbReference>
<evidence type="ECO:0000313" key="3">
    <source>
        <dbReference type="Proteomes" id="UP000245657"/>
    </source>
</evidence>
<sequence>MKYQVFLIISAAVACLVASLIGWSMATGYLIIPVIAIPLGVIIVFACRQHVDIVLGDDRVREIRSLAALRTLEIFVILGAIGAVILYSFLISDPLSPTINGRYHPNGDGTRSMEITMYEPGFPGNHEHVIRSTTIPNIDAMNETEAIQYCGFRRESFLDNERKGLVGITLACGIISLLALFGVFNLYYSRKF</sequence>
<feature type="transmembrane region" description="Helical" evidence="1">
    <location>
        <begin position="67"/>
        <end position="90"/>
    </location>
</feature>
<comment type="caution">
    <text evidence="2">The sequence shown here is derived from an EMBL/GenBank/DDBJ whole genome shotgun (WGS) entry which is preliminary data.</text>
</comment>
<evidence type="ECO:0008006" key="4">
    <source>
        <dbReference type="Google" id="ProtNLM"/>
    </source>
</evidence>
<dbReference type="AlphaFoldDB" id="A0A2V2N1U4"/>
<evidence type="ECO:0000256" key="1">
    <source>
        <dbReference type="SAM" id="Phobius"/>
    </source>
</evidence>
<accession>A0A2V2N1U4</accession>
<dbReference type="InterPro" id="IPR019235">
    <property type="entry name" value="DUF2178_TM"/>
</dbReference>
<organism evidence="2 3">
    <name type="scientific">Methanospirillum lacunae</name>
    <dbReference type="NCBI Taxonomy" id="668570"/>
    <lineage>
        <taxon>Archaea</taxon>
        <taxon>Methanobacteriati</taxon>
        <taxon>Methanobacteriota</taxon>
        <taxon>Stenosarchaea group</taxon>
        <taxon>Methanomicrobia</taxon>
        <taxon>Methanomicrobiales</taxon>
        <taxon>Methanospirillaceae</taxon>
        <taxon>Methanospirillum</taxon>
    </lineage>
</organism>